<dbReference type="EMBL" id="MT143710">
    <property type="protein sequence ID" value="QJA43480.1"/>
    <property type="molecule type" value="Genomic_DNA"/>
</dbReference>
<dbReference type="EMBL" id="MT143863">
    <property type="protein sequence ID" value="QJB03856.1"/>
    <property type="molecule type" value="Genomic_DNA"/>
</dbReference>
<evidence type="ECO:0000313" key="1">
    <source>
        <dbReference type="EMBL" id="QJA43480.1"/>
    </source>
</evidence>
<organism evidence="1">
    <name type="scientific">viral metagenome</name>
    <dbReference type="NCBI Taxonomy" id="1070528"/>
    <lineage>
        <taxon>unclassified sequences</taxon>
        <taxon>metagenomes</taxon>
        <taxon>organismal metagenomes</taxon>
    </lineage>
</organism>
<gene>
    <name evidence="1" type="ORF">MM171A00097_0127</name>
    <name evidence="2" type="ORF">MM171B00542_0027</name>
</gene>
<sequence length="100" mass="11315">MVLDRLEKTLGLPPLSEITRTLEKVPDEKRLKAIKSLLLVAERVSKSAPELDKVVQLVQEINSMPLDKLVQLEKVLKRVEKVMKLAPKEVIDFLSSLKGE</sequence>
<evidence type="ECO:0000313" key="2">
    <source>
        <dbReference type="EMBL" id="QJB03856.1"/>
    </source>
</evidence>
<name>A0A6H1Z8F4_9ZZZZ</name>
<dbReference type="AlphaFoldDB" id="A0A6H1Z8F4"/>
<protein>
    <submittedName>
        <fullName evidence="1">Uncharacterized protein</fullName>
    </submittedName>
</protein>
<proteinExistence type="predicted"/>
<reference evidence="1" key="1">
    <citation type="submission" date="2020-03" db="EMBL/GenBank/DDBJ databases">
        <title>The deep terrestrial virosphere.</title>
        <authorList>
            <person name="Holmfeldt K."/>
            <person name="Nilsson E."/>
            <person name="Simone D."/>
            <person name="Lopez-Fernandez M."/>
            <person name="Wu X."/>
            <person name="de Brujin I."/>
            <person name="Lundin D."/>
            <person name="Andersson A."/>
            <person name="Bertilsson S."/>
            <person name="Dopson M."/>
        </authorList>
    </citation>
    <scope>NUCLEOTIDE SEQUENCE</scope>
    <source>
        <strain evidence="1">MM171A00097</strain>
        <strain evidence="2">MM171B00542</strain>
    </source>
</reference>
<accession>A0A6H1Z8F4</accession>